<keyword evidence="1" id="KW-1133">Transmembrane helix</keyword>
<dbReference type="AlphaFoldDB" id="M6Q5I2"/>
<comment type="caution">
    <text evidence="2">The sequence shown here is derived from an EMBL/GenBank/DDBJ whole genome shotgun (WGS) entry which is preliminary data.</text>
</comment>
<evidence type="ECO:0000313" key="2">
    <source>
        <dbReference type="EMBL" id="EMN90861.1"/>
    </source>
</evidence>
<organism evidence="2 3">
    <name type="scientific">Leptospira weilii str. UI 13098</name>
    <dbReference type="NCBI Taxonomy" id="1088542"/>
    <lineage>
        <taxon>Bacteria</taxon>
        <taxon>Pseudomonadati</taxon>
        <taxon>Spirochaetota</taxon>
        <taxon>Spirochaetia</taxon>
        <taxon>Leptospirales</taxon>
        <taxon>Leptospiraceae</taxon>
        <taxon>Leptospira</taxon>
    </lineage>
</organism>
<keyword evidence="2" id="KW-0808">Transferase</keyword>
<reference evidence="2 3" key="1">
    <citation type="submission" date="2013-01" db="EMBL/GenBank/DDBJ databases">
        <authorList>
            <person name="Harkins D.M."/>
            <person name="Durkin A.S."/>
            <person name="Brinkac L.M."/>
            <person name="Haft D.H."/>
            <person name="Selengut J.D."/>
            <person name="Sanka R."/>
            <person name="DePew J."/>
            <person name="Purushe J."/>
            <person name="Chanthongthip A."/>
            <person name="Lattana O."/>
            <person name="Phetsouvanh R."/>
            <person name="Newton P.N."/>
            <person name="Vinetz J.M."/>
            <person name="Sutton G.G."/>
            <person name="Nierman W.C."/>
            <person name="Fouts D.E."/>
        </authorList>
    </citation>
    <scope>NUCLEOTIDE SEQUENCE [LARGE SCALE GENOMIC DNA]</scope>
    <source>
        <strain evidence="2 3">UI 13098</strain>
    </source>
</reference>
<proteinExistence type="predicted"/>
<gene>
    <name evidence="2" type="ORF">LEP1GSC108_2404</name>
</gene>
<name>M6Q5I2_9LEPT</name>
<keyword evidence="3" id="KW-1185">Reference proteome</keyword>
<accession>M6Q5I2</accession>
<dbReference type="InterPro" id="IPR030808">
    <property type="entry name" value="Glycosyl_04372"/>
</dbReference>
<dbReference type="NCBIfam" id="TIGR04372">
    <property type="entry name" value="glycosyl_04372"/>
    <property type="match status" value="1"/>
</dbReference>
<dbReference type="EMBL" id="AHNU02000039">
    <property type="protein sequence ID" value="EMN90861.1"/>
    <property type="molecule type" value="Genomic_DNA"/>
</dbReference>
<protein>
    <submittedName>
        <fullName evidence="2">Putative glycosyltransferase, TIGR04372 family</fullName>
    </submittedName>
</protein>
<dbReference type="Proteomes" id="UP000012118">
    <property type="component" value="Unassembled WGS sequence"/>
</dbReference>
<evidence type="ECO:0000256" key="1">
    <source>
        <dbReference type="SAM" id="Phobius"/>
    </source>
</evidence>
<dbReference type="GO" id="GO:0016740">
    <property type="term" value="F:transferase activity"/>
    <property type="evidence" value="ECO:0007669"/>
    <property type="project" value="UniProtKB-KW"/>
</dbReference>
<keyword evidence="1" id="KW-0812">Transmembrane</keyword>
<sequence>MGPNSKIVGILEKEINKVNVVKYILSQLNDIRKGWSKVFFRKIGRAIDYLLTFLFFPLILLLLLFIRSIRKWKHIRFGYFVSSRIGHFVADVGISFAEAKKSREYLDFYFIPKPISNMQWYEMTCRNFNVTKIAEAFYRIDKIIFKNSLHRIIPPAERLNSRDKNGVLNSNTDLIPFTKDENIFCKNWLKKKGWKEDEAFVCLIVRDSAYLQKYMSGRNFSYHNFRDTQINTYLSSVKLLVEMGYWVFRMGKIANERLDYNHERFIDYPFSMDQNDLLDIWLMAHSYFTISTGTGLDSVADIYRRPALYLNLIPLSNINSWAYSITVPKYLKWKKTGEYLTFKEYLNNNYQHSEKYQEAGIMIENLSSEDISEAVLELESRLRGEWNETHRQKELQKRFWKKLKGWDNFSKYHGWLHPEARVGSHFLNKVGFEFFN</sequence>
<keyword evidence="1" id="KW-0472">Membrane</keyword>
<feature type="transmembrane region" description="Helical" evidence="1">
    <location>
        <begin position="46"/>
        <end position="66"/>
    </location>
</feature>
<evidence type="ECO:0000313" key="3">
    <source>
        <dbReference type="Proteomes" id="UP000012118"/>
    </source>
</evidence>